<dbReference type="Proteomes" id="UP000692954">
    <property type="component" value="Unassembled WGS sequence"/>
</dbReference>
<gene>
    <name evidence="1" type="ORF">PSON_ATCC_30995.1.T3280006</name>
</gene>
<dbReference type="EMBL" id="CAJJDN010000328">
    <property type="protein sequence ID" value="CAD8130785.1"/>
    <property type="molecule type" value="Genomic_DNA"/>
</dbReference>
<organism evidence="1 2">
    <name type="scientific">Paramecium sonneborni</name>
    <dbReference type="NCBI Taxonomy" id="65129"/>
    <lineage>
        <taxon>Eukaryota</taxon>
        <taxon>Sar</taxon>
        <taxon>Alveolata</taxon>
        <taxon>Ciliophora</taxon>
        <taxon>Intramacronucleata</taxon>
        <taxon>Oligohymenophorea</taxon>
        <taxon>Peniculida</taxon>
        <taxon>Parameciidae</taxon>
        <taxon>Paramecium</taxon>
    </lineage>
</organism>
<sequence length="456" mass="53532">MFKPKMIENENDFCCSKGHKLPVLTIAVDPNLSRNQRLLCSECLENTDMDAKVIGLKKIISLIEENQVNKMEKLQNIINSQINVIESLHCVVDQMKSNVIQKLNQLITIIIEWIQNLQQQRSQYSQYSFYEELENMLQKENKTNSGQQILIHEIQETNLCWASKFHPQLEHFNQFGEYNKCRELLSSLELGSDQLIQIEQQQQQQQINIQEIKSVSTLINIQPSQTIESSHQYNLNTFNYQLIQEYSISQYEFCCAIAVDNYCSTLVAGQQLLNFGQKRMNGCVNKQSLIILNLLMDQVQINNKIELYHVELMNLYQQLNNQDRIQNEKYCKRLRLKRMVGEYALLIIILSQQISVFEMNINNKQFTKTRDILIQSGIDCNPRFPQQYINSKRILMSKNGEYVNLIRQKQNGEFLTEQSIHFGISSLYGAMTDDGEYLITWDRASYQIQIRRYQEQ</sequence>
<accession>A0A8S1RUV2</accession>
<evidence type="ECO:0000313" key="1">
    <source>
        <dbReference type="EMBL" id="CAD8130785.1"/>
    </source>
</evidence>
<protein>
    <submittedName>
        <fullName evidence="1">Uncharacterized protein</fullName>
    </submittedName>
</protein>
<keyword evidence="2" id="KW-1185">Reference proteome</keyword>
<comment type="caution">
    <text evidence="1">The sequence shown here is derived from an EMBL/GenBank/DDBJ whole genome shotgun (WGS) entry which is preliminary data.</text>
</comment>
<reference evidence="1" key="1">
    <citation type="submission" date="2021-01" db="EMBL/GenBank/DDBJ databases">
        <authorList>
            <consortium name="Genoscope - CEA"/>
            <person name="William W."/>
        </authorList>
    </citation>
    <scope>NUCLEOTIDE SEQUENCE</scope>
</reference>
<evidence type="ECO:0000313" key="2">
    <source>
        <dbReference type="Proteomes" id="UP000692954"/>
    </source>
</evidence>
<dbReference type="AlphaFoldDB" id="A0A8S1RUV2"/>
<name>A0A8S1RUV2_9CILI</name>
<dbReference type="OrthoDB" id="406844at2759"/>
<proteinExistence type="predicted"/>